<dbReference type="AlphaFoldDB" id="A0A2S7SSF7"/>
<keyword evidence="1" id="KW-0812">Transmembrane</keyword>
<dbReference type="PANTHER" id="PTHR23028:SF53">
    <property type="entry name" value="ACYL_TRANSF_3 DOMAIN-CONTAINING PROTEIN"/>
    <property type="match status" value="1"/>
</dbReference>
<gene>
    <name evidence="3" type="ORF">CJD36_018225</name>
</gene>
<accession>A0A2S7SSF7</accession>
<keyword evidence="1" id="KW-1133">Transmembrane helix</keyword>
<feature type="transmembrane region" description="Helical" evidence="1">
    <location>
        <begin position="325"/>
        <end position="346"/>
    </location>
</feature>
<name>A0A2S7SSF7_9BACT</name>
<dbReference type="RefSeq" id="WP_105040634.1">
    <property type="nucleotide sequence ID" value="NZ_PPSL01000005.1"/>
</dbReference>
<feature type="transmembrane region" description="Helical" evidence="1">
    <location>
        <begin position="44"/>
        <end position="64"/>
    </location>
</feature>
<feature type="transmembrane region" description="Helical" evidence="1">
    <location>
        <begin position="7"/>
        <end position="24"/>
    </location>
</feature>
<evidence type="ECO:0000256" key="1">
    <source>
        <dbReference type="SAM" id="Phobius"/>
    </source>
</evidence>
<dbReference type="PANTHER" id="PTHR23028">
    <property type="entry name" value="ACETYLTRANSFERASE"/>
    <property type="match status" value="1"/>
</dbReference>
<reference evidence="3 4" key="1">
    <citation type="submission" date="2018-01" db="EMBL/GenBank/DDBJ databases">
        <title>A novel member of the phylum Bacteroidetes isolated from glacier ice.</title>
        <authorList>
            <person name="Liu Q."/>
            <person name="Xin Y.-H."/>
        </authorList>
    </citation>
    <scope>NUCLEOTIDE SEQUENCE [LARGE SCALE GENOMIC DNA]</scope>
    <source>
        <strain evidence="3 4">RB1R16</strain>
    </source>
</reference>
<feature type="transmembrane region" description="Helical" evidence="1">
    <location>
        <begin position="164"/>
        <end position="184"/>
    </location>
</feature>
<keyword evidence="4" id="KW-1185">Reference proteome</keyword>
<protein>
    <recommendedName>
        <fullName evidence="2">Acyltransferase 3 domain-containing protein</fullName>
    </recommendedName>
</protein>
<dbReference type="GO" id="GO:0009103">
    <property type="term" value="P:lipopolysaccharide biosynthetic process"/>
    <property type="evidence" value="ECO:0007669"/>
    <property type="project" value="TreeGrafter"/>
</dbReference>
<keyword evidence="1" id="KW-0472">Membrane</keyword>
<feature type="domain" description="Acyltransferase 3" evidence="2">
    <location>
        <begin position="5"/>
        <end position="338"/>
    </location>
</feature>
<feature type="transmembrane region" description="Helical" evidence="1">
    <location>
        <begin position="284"/>
        <end position="303"/>
    </location>
</feature>
<evidence type="ECO:0000259" key="2">
    <source>
        <dbReference type="Pfam" id="PF01757"/>
    </source>
</evidence>
<dbReference type="Proteomes" id="UP000239872">
    <property type="component" value="Unassembled WGS sequence"/>
</dbReference>
<evidence type="ECO:0000313" key="4">
    <source>
        <dbReference type="Proteomes" id="UP000239872"/>
    </source>
</evidence>
<proteinExistence type="predicted"/>
<organism evidence="3 4">
    <name type="scientific">Flavipsychrobacter stenotrophus</name>
    <dbReference type="NCBI Taxonomy" id="2077091"/>
    <lineage>
        <taxon>Bacteria</taxon>
        <taxon>Pseudomonadati</taxon>
        <taxon>Bacteroidota</taxon>
        <taxon>Chitinophagia</taxon>
        <taxon>Chitinophagales</taxon>
        <taxon>Chitinophagaceae</taxon>
        <taxon>Flavipsychrobacter</taxon>
    </lineage>
</organism>
<dbReference type="OrthoDB" id="290051at2"/>
<feature type="transmembrane region" description="Helical" evidence="1">
    <location>
        <begin position="137"/>
        <end position="157"/>
    </location>
</feature>
<sequence>MKYVKGLDTLRALAIFFVIMEHWGHGYPANSIPNYLLTIFLENGAFGVNLFFVLSGFLITSILLNEKTKLVAGKQLTVIKNFFVRRSLRIFPIYYLVILVCYLLGYTFVRDNIFYYATYTSNLLPYRTGKANVLSHTWSLSVEEQFYLIWPWLIIFINWKYIKYVFIGSIALGIVSRFVVVYVWHHHYPVLVFNCLDAFGIGGAYAYIRLKENWRKTFEKNFLIVFPLLLYVVIKTASFNGNPLSVTYKSVLDSVIALALIMFTLKNKSEWIRKYIMENKVFNFIGRISYGLYLYHFTFGYAADTWVADYMMKHPDTSPFINNDYFVFCAKLVILVSCSWLSFIIIEKPILTLKKKFEYT</sequence>
<evidence type="ECO:0000313" key="3">
    <source>
        <dbReference type="EMBL" id="PQJ09862.1"/>
    </source>
</evidence>
<feature type="transmembrane region" description="Helical" evidence="1">
    <location>
        <begin position="246"/>
        <end position="263"/>
    </location>
</feature>
<feature type="transmembrane region" description="Helical" evidence="1">
    <location>
        <begin position="93"/>
        <end position="117"/>
    </location>
</feature>
<comment type="caution">
    <text evidence="3">The sequence shown here is derived from an EMBL/GenBank/DDBJ whole genome shotgun (WGS) entry which is preliminary data.</text>
</comment>
<dbReference type="GO" id="GO:0016020">
    <property type="term" value="C:membrane"/>
    <property type="evidence" value="ECO:0007669"/>
    <property type="project" value="TreeGrafter"/>
</dbReference>
<dbReference type="EMBL" id="PPSL01000005">
    <property type="protein sequence ID" value="PQJ09862.1"/>
    <property type="molecule type" value="Genomic_DNA"/>
</dbReference>
<dbReference type="Pfam" id="PF01757">
    <property type="entry name" value="Acyl_transf_3"/>
    <property type="match status" value="1"/>
</dbReference>
<feature type="transmembrane region" description="Helical" evidence="1">
    <location>
        <begin position="222"/>
        <end position="240"/>
    </location>
</feature>
<dbReference type="GO" id="GO:0016747">
    <property type="term" value="F:acyltransferase activity, transferring groups other than amino-acyl groups"/>
    <property type="evidence" value="ECO:0007669"/>
    <property type="project" value="InterPro"/>
</dbReference>
<dbReference type="InterPro" id="IPR050879">
    <property type="entry name" value="Acyltransferase_3"/>
</dbReference>
<feature type="transmembrane region" description="Helical" evidence="1">
    <location>
        <begin position="190"/>
        <end position="210"/>
    </location>
</feature>
<dbReference type="InterPro" id="IPR002656">
    <property type="entry name" value="Acyl_transf_3_dom"/>
</dbReference>